<comment type="caution">
    <text evidence="1">The sequence shown here is derived from an EMBL/GenBank/DDBJ whole genome shotgun (WGS) entry which is preliminary data.</text>
</comment>
<evidence type="ECO:0000313" key="1">
    <source>
        <dbReference type="EMBL" id="TWT56697.1"/>
    </source>
</evidence>
<organism evidence="1 2">
    <name type="scientific">Thalassoglobus neptunius</name>
    <dbReference type="NCBI Taxonomy" id="1938619"/>
    <lineage>
        <taxon>Bacteria</taxon>
        <taxon>Pseudomonadati</taxon>
        <taxon>Planctomycetota</taxon>
        <taxon>Planctomycetia</taxon>
        <taxon>Planctomycetales</taxon>
        <taxon>Planctomycetaceae</taxon>
        <taxon>Thalassoglobus</taxon>
    </lineage>
</organism>
<sequence>MDEISIKTLLSAAASVLDDFAIQQENGLTETLFLPLSPEQSNKSTGALERSQDSVQTSSVLLWIEIYG</sequence>
<gene>
    <name evidence="1" type="ORF">KOR42_00510</name>
</gene>
<dbReference type="EMBL" id="SIHI01000001">
    <property type="protein sequence ID" value="TWT56697.1"/>
    <property type="molecule type" value="Genomic_DNA"/>
</dbReference>
<dbReference type="Proteomes" id="UP000317243">
    <property type="component" value="Unassembled WGS sequence"/>
</dbReference>
<evidence type="ECO:0000313" key="2">
    <source>
        <dbReference type="Proteomes" id="UP000317243"/>
    </source>
</evidence>
<reference evidence="1 2" key="1">
    <citation type="submission" date="2019-02" db="EMBL/GenBank/DDBJ databases">
        <title>Deep-cultivation of Planctomycetes and their phenomic and genomic characterization uncovers novel biology.</title>
        <authorList>
            <person name="Wiegand S."/>
            <person name="Jogler M."/>
            <person name="Boedeker C."/>
            <person name="Pinto D."/>
            <person name="Vollmers J."/>
            <person name="Rivas-Marin E."/>
            <person name="Kohn T."/>
            <person name="Peeters S.H."/>
            <person name="Heuer A."/>
            <person name="Rast P."/>
            <person name="Oberbeckmann S."/>
            <person name="Bunk B."/>
            <person name="Jeske O."/>
            <person name="Meyerdierks A."/>
            <person name="Storesund J.E."/>
            <person name="Kallscheuer N."/>
            <person name="Luecker S."/>
            <person name="Lage O.M."/>
            <person name="Pohl T."/>
            <person name="Merkel B.J."/>
            <person name="Hornburger P."/>
            <person name="Mueller R.-W."/>
            <person name="Bruemmer F."/>
            <person name="Labrenz M."/>
            <person name="Spormann A.M."/>
            <person name="Op Den Camp H."/>
            <person name="Overmann J."/>
            <person name="Amann R."/>
            <person name="Jetten M.S.M."/>
            <person name="Mascher T."/>
            <person name="Medema M.H."/>
            <person name="Devos D.P."/>
            <person name="Kaster A.-K."/>
            <person name="Ovreas L."/>
            <person name="Rohde M."/>
            <person name="Galperin M.Y."/>
            <person name="Jogler C."/>
        </authorList>
    </citation>
    <scope>NUCLEOTIDE SEQUENCE [LARGE SCALE GENOMIC DNA]</scope>
    <source>
        <strain evidence="1 2">KOR42</strain>
    </source>
</reference>
<keyword evidence="2" id="KW-1185">Reference proteome</keyword>
<name>A0A5C5X129_9PLAN</name>
<proteinExistence type="predicted"/>
<dbReference type="RefSeq" id="WP_146506628.1">
    <property type="nucleotide sequence ID" value="NZ_SIHI01000001.1"/>
</dbReference>
<protein>
    <submittedName>
        <fullName evidence="1">Uncharacterized protein</fullName>
    </submittedName>
</protein>
<accession>A0A5C5X129</accession>
<dbReference type="AlphaFoldDB" id="A0A5C5X129"/>